<dbReference type="OrthoDB" id="3335676at2"/>
<dbReference type="InterPro" id="IPR015424">
    <property type="entry name" value="PyrdxlP-dep_Trfase"/>
</dbReference>
<comment type="similarity">
    <text evidence="2 7">Belongs to the group II decarboxylase family.</text>
</comment>
<dbReference type="Gene3D" id="3.40.640.10">
    <property type="entry name" value="Type I PLP-dependent aspartate aminotransferase-like (Major domain)"/>
    <property type="match status" value="1"/>
</dbReference>
<dbReference type="KEGG" id="saq:Sare_2949"/>
<dbReference type="HOGENOM" id="CLU_011856_0_4_11"/>
<name>A8M7A2_SALAI</name>
<dbReference type="GO" id="GO:0030170">
    <property type="term" value="F:pyridoxal phosphate binding"/>
    <property type="evidence" value="ECO:0007669"/>
    <property type="project" value="InterPro"/>
</dbReference>
<evidence type="ECO:0000256" key="3">
    <source>
        <dbReference type="ARBA" id="ARBA00022793"/>
    </source>
</evidence>
<protein>
    <submittedName>
        <fullName evidence="8">Pyridoxal-dependent decarboxylase</fullName>
    </submittedName>
</protein>
<dbReference type="InterPro" id="IPR015421">
    <property type="entry name" value="PyrdxlP-dep_Trfase_major"/>
</dbReference>
<dbReference type="GO" id="GO:0004058">
    <property type="term" value="F:aromatic-L-amino-acid decarboxylase activity"/>
    <property type="evidence" value="ECO:0007669"/>
    <property type="project" value="UniProtKB-ARBA"/>
</dbReference>
<dbReference type="Gene3D" id="3.90.1150.170">
    <property type="match status" value="1"/>
</dbReference>
<evidence type="ECO:0000256" key="1">
    <source>
        <dbReference type="ARBA" id="ARBA00001933"/>
    </source>
</evidence>
<keyword evidence="3" id="KW-0210">Decarboxylase</keyword>
<evidence type="ECO:0000256" key="7">
    <source>
        <dbReference type="RuleBase" id="RU000382"/>
    </source>
</evidence>
<dbReference type="PANTHER" id="PTHR45677">
    <property type="entry name" value="GLUTAMATE DECARBOXYLASE-RELATED"/>
    <property type="match status" value="1"/>
</dbReference>
<gene>
    <name evidence="8" type="ordered locus">Sare_2949</name>
</gene>
<dbReference type="Pfam" id="PF00282">
    <property type="entry name" value="Pyridoxal_deC"/>
    <property type="match status" value="1"/>
</dbReference>
<keyword evidence="5 7" id="KW-0456">Lyase</keyword>
<evidence type="ECO:0000256" key="5">
    <source>
        <dbReference type="ARBA" id="ARBA00023239"/>
    </source>
</evidence>
<evidence type="ECO:0000313" key="8">
    <source>
        <dbReference type="EMBL" id="ABV98775.1"/>
    </source>
</evidence>
<evidence type="ECO:0000256" key="6">
    <source>
        <dbReference type="PIRSR" id="PIRSR602129-50"/>
    </source>
</evidence>
<dbReference type="InterPro" id="IPR015422">
    <property type="entry name" value="PyrdxlP-dep_Trfase_small"/>
</dbReference>
<comment type="cofactor">
    <cofactor evidence="1 6 7">
        <name>pyridoxal 5'-phosphate</name>
        <dbReference type="ChEBI" id="CHEBI:597326"/>
    </cofactor>
</comment>
<sequence length="502" mass="52713">MSASSIDAFVATTDPRSMAHLRTLVDDVLGLLAEAGSGRTGPVPTGGPAAARAYADDVLAEPLLPTAGGKPDDALRQLVEAYATWAVDVSHPATVARMQCPPATVAVAADLVVTALNQSMHAWEAGPFAVELERRLIADLAGLVGYGPDAGGTVTAGGSISNIMAMLIARDEAYARRFGRSAFHTGVAASGVRPVVLCTETVHFSVDRGASIAGIGSDGIIRVPADELGRMLPAEADRVLRELPADLLPVMLFVCAGSTDFGWVDPLPAIAEVARRHGVWLHADAAYGGGALFSDRLRPLFDGIAEADSVTLDLHKFGWVPASAGLFLTRDAAALDHLAAQQTSLNAADDVAEGFIGRYGSSIQATRRCDALKIAVTLRGSGRQGIGAMVEACHELSRFGAARVAREPRLELAAEPVLSTVLFRYLPERETDLDEFNSTLRRRLMRNGQAMLARVILPRPGGGKAVWLKLMLLNPATEPGQLDQVIDDVLAAGALLEAAAAS</sequence>
<evidence type="ECO:0000256" key="2">
    <source>
        <dbReference type="ARBA" id="ARBA00009533"/>
    </source>
</evidence>
<dbReference type="EMBL" id="CP000850">
    <property type="protein sequence ID" value="ABV98775.1"/>
    <property type="molecule type" value="Genomic_DNA"/>
</dbReference>
<feature type="modified residue" description="N6-(pyridoxal phosphate)lysine" evidence="6">
    <location>
        <position position="316"/>
    </location>
</feature>
<dbReference type="SUPFAM" id="SSF53383">
    <property type="entry name" value="PLP-dependent transferases"/>
    <property type="match status" value="1"/>
</dbReference>
<dbReference type="Gene3D" id="3.90.1150.10">
    <property type="entry name" value="Aspartate Aminotransferase, domain 1"/>
    <property type="match status" value="1"/>
</dbReference>
<accession>A8M7A2</accession>
<dbReference type="STRING" id="391037.Sare_2949"/>
<dbReference type="PANTHER" id="PTHR45677:SF8">
    <property type="entry name" value="CYSTEINE SULFINIC ACID DECARBOXYLASE"/>
    <property type="match status" value="1"/>
</dbReference>
<dbReference type="GO" id="GO:0019752">
    <property type="term" value="P:carboxylic acid metabolic process"/>
    <property type="evidence" value="ECO:0007669"/>
    <property type="project" value="InterPro"/>
</dbReference>
<dbReference type="PATRIC" id="fig|391037.6.peg.2983"/>
<dbReference type="eggNOG" id="COG0076">
    <property type="taxonomic scope" value="Bacteria"/>
</dbReference>
<dbReference type="InterPro" id="IPR002129">
    <property type="entry name" value="PyrdxlP-dep_de-COase"/>
</dbReference>
<reference evidence="8" key="1">
    <citation type="submission" date="2007-10" db="EMBL/GenBank/DDBJ databases">
        <title>Complete sequence of Salinispora arenicola CNS-205.</title>
        <authorList>
            <consortium name="US DOE Joint Genome Institute"/>
            <person name="Copeland A."/>
            <person name="Lucas S."/>
            <person name="Lapidus A."/>
            <person name="Barry K."/>
            <person name="Glavina del Rio T."/>
            <person name="Dalin E."/>
            <person name="Tice H."/>
            <person name="Pitluck S."/>
            <person name="Foster B."/>
            <person name="Schmutz J."/>
            <person name="Larimer F."/>
            <person name="Land M."/>
            <person name="Hauser L."/>
            <person name="Kyrpides N."/>
            <person name="Ivanova N."/>
            <person name="Jensen P.R."/>
            <person name="Moore B.S."/>
            <person name="Penn K."/>
            <person name="Jenkins C."/>
            <person name="Udwary D."/>
            <person name="Xiang L."/>
            <person name="Gontang E."/>
            <person name="Richardson P."/>
        </authorList>
    </citation>
    <scope>NUCLEOTIDE SEQUENCE [LARGE SCALE GENOMIC DNA]</scope>
    <source>
        <strain evidence="8">CNS-205</strain>
    </source>
</reference>
<dbReference type="AlphaFoldDB" id="A8M7A2"/>
<organism evidence="8">
    <name type="scientific">Salinispora arenicola (strain CNS-205)</name>
    <dbReference type="NCBI Taxonomy" id="391037"/>
    <lineage>
        <taxon>Bacteria</taxon>
        <taxon>Bacillati</taxon>
        <taxon>Actinomycetota</taxon>
        <taxon>Actinomycetes</taxon>
        <taxon>Micromonosporales</taxon>
        <taxon>Micromonosporaceae</taxon>
        <taxon>Salinispora</taxon>
    </lineage>
</organism>
<dbReference type="GO" id="GO:0005737">
    <property type="term" value="C:cytoplasm"/>
    <property type="evidence" value="ECO:0007669"/>
    <property type="project" value="TreeGrafter"/>
</dbReference>
<evidence type="ECO:0000256" key="4">
    <source>
        <dbReference type="ARBA" id="ARBA00022898"/>
    </source>
</evidence>
<proteinExistence type="inferred from homology"/>
<keyword evidence="4 6" id="KW-0663">Pyridoxal phosphate</keyword>